<dbReference type="InterPro" id="IPR008949">
    <property type="entry name" value="Isoprenoid_synthase_dom_sf"/>
</dbReference>
<comment type="subcellular location">
    <subcellularLocation>
        <location evidence="1">Mitochondrion inner membrane</location>
    </subcellularLocation>
</comment>
<dbReference type="PANTHER" id="PTHR21181:SF13">
    <property type="entry name" value="NADH DEHYDROGENASE (UBIQUINONE) COMPLEX I, ASSEMBLY FACTOR 6"/>
    <property type="match status" value="1"/>
</dbReference>
<keyword evidence="2" id="KW-0999">Mitochondrion inner membrane</keyword>
<dbReference type="InterPro" id="IPR002060">
    <property type="entry name" value="Squ/phyt_synthse"/>
</dbReference>
<organism evidence="7 8">
    <name type="scientific">Bombardia bombarda</name>
    <dbReference type="NCBI Taxonomy" id="252184"/>
    <lineage>
        <taxon>Eukaryota</taxon>
        <taxon>Fungi</taxon>
        <taxon>Dikarya</taxon>
        <taxon>Ascomycota</taxon>
        <taxon>Pezizomycotina</taxon>
        <taxon>Sordariomycetes</taxon>
        <taxon>Sordariomycetidae</taxon>
        <taxon>Sordariales</taxon>
        <taxon>Lasiosphaeriaceae</taxon>
        <taxon>Bombardia</taxon>
    </lineage>
</organism>
<keyword evidence="8" id="KW-1185">Reference proteome</keyword>
<keyword evidence="5" id="KW-0472">Membrane</keyword>
<evidence type="ECO:0000256" key="6">
    <source>
        <dbReference type="ARBA" id="ARBA00038273"/>
    </source>
</evidence>
<comment type="similarity">
    <text evidence="6">Belongs to the NDUFAF6 family.</text>
</comment>
<comment type="caution">
    <text evidence="7">The sequence shown here is derived from an EMBL/GenBank/DDBJ whole genome shotgun (WGS) entry which is preliminary data.</text>
</comment>
<sequence length="377" mass="42109">MFSNRVLGHGLKRAHLPWGARKLQLRREFGHRGIATTEADVDQARKYCFNQLKQGDYEAYLLRQFVPPSARDAYDALRTLNLELARLPEAVSNPTIGRFRMQFWRDTINSTFAGNPPREPISILLRNAIDLLTSKAGLGSATSLKFWLLRLINTREMHLENKPFASLAALEDYAENTYATLMYMTLASMPLQSMHVDHLASHIGKACGIVATLRGIPILAAPLQPIRGPSGTNVGSTKNPAVLLPLDIMAETGLREEDVFRKGPNAEGLQDAVFRVATRANDHLITAREMLKNMKAGEDPGHDYEHEGEAEHVYSAATDGNEGTDVVIRRGFGVLLEAIPAADYLQRLEGADFDPFKVKSSWKLPWRLWRALKTQQI</sequence>
<proteinExistence type="inferred from homology"/>
<keyword evidence="3" id="KW-0809">Transit peptide</keyword>
<dbReference type="Pfam" id="PF00494">
    <property type="entry name" value="SQS_PSY"/>
    <property type="match status" value="1"/>
</dbReference>
<accession>A0AA39XNN9</accession>
<name>A0AA39XNN9_9PEZI</name>
<evidence type="ECO:0000256" key="1">
    <source>
        <dbReference type="ARBA" id="ARBA00004273"/>
    </source>
</evidence>
<evidence type="ECO:0000256" key="5">
    <source>
        <dbReference type="ARBA" id="ARBA00023136"/>
    </source>
</evidence>
<keyword evidence="4" id="KW-0496">Mitochondrion</keyword>
<dbReference type="Gene3D" id="1.10.600.10">
    <property type="entry name" value="Farnesyl Diphosphate Synthase"/>
    <property type="match status" value="1"/>
</dbReference>
<dbReference type="AlphaFoldDB" id="A0AA39XNN9"/>
<dbReference type="SUPFAM" id="SSF48576">
    <property type="entry name" value="Terpenoid synthases"/>
    <property type="match status" value="1"/>
</dbReference>
<dbReference type="GO" id="GO:0032981">
    <property type="term" value="P:mitochondrial respiratory chain complex I assembly"/>
    <property type="evidence" value="ECO:0007669"/>
    <property type="project" value="TreeGrafter"/>
</dbReference>
<reference evidence="7" key="1">
    <citation type="submission" date="2023-06" db="EMBL/GenBank/DDBJ databases">
        <title>Genome-scale phylogeny and comparative genomics of the fungal order Sordariales.</title>
        <authorList>
            <consortium name="Lawrence Berkeley National Laboratory"/>
            <person name="Hensen N."/>
            <person name="Bonometti L."/>
            <person name="Westerberg I."/>
            <person name="Brannstrom I.O."/>
            <person name="Guillou S."/>
            <person name="Cros-Aarteil S."/>
            <person name="Calhoun S."/>
            <person name="Haridas S."/>
            <person name="Kuo A."/>
            <person name="Mondo S."/>
            <person name="Pangilinan J."/>
            <person name="Riley R."/>
            <person name="LaButti K."/>
            <person name="Andreopoulos B."/>
            <person name="Lipzen A."/>
            <person name="Chen C."/>
            <person name="Yanf M."/>
            <person name="Daum C."/>
            <person name="Ng V."/>
            <person name="Clum A."/>
            <person name="Steindorff A."/>
            <person name="Ohm R."/>
            <person name="Martin F."/>
            <person name="Silar P."/>
            <person name="Natvig D."/>
            <person name="Lalanne C."/>
            <person name="Gautier V."/>
            <person name="Ament-velasquez S.L."/>
            <person name="Kruys A."/>
            <person name="Hutchinson M.I."/>
            <person name="Powell A.J."/>
            <person name="Barry K."/>
            <person name="Miller A.N."/>
            <person name="Grigoriev I.V."/>
            <person name="Debuchy R."/>
            <person name="Gladieux P."/>
            <person name="Thoren M.H."/>
            <person name="Johannesson H."/>
        </authorList>
    </citation>
    <scope>NUCLEOTIDE SEQUENCE</scope>
    <source>
        <strain evidence="7">SMH3391-2</strain>
    </source>
</reference>
<evidence type="ECO:0000313" key="7">
    <source>
        <dbReference type="EMBL" id="KAK0637383.1"/>
    </source>
</evidence>
<protein>
    <submittedName>
        <fullName evidence="7">Squalene/phytoene synthase</fullName>
    </submittedName>
</protein>
<evidence type="ECO:0000256" key="2">
    <source>
        <dbReference type="ARBA" id="ARBA00022792"/>
    </source>
</evidence>
<gene>
    <name evidence="7" type="ORF">B0T17DRAFT_484188</name>
</gene>
<evidence type="ECO:0000256" key="3">
    <source>
        <dbReference type="ARBA" id="ARBA00022946"/>
    </source>
</evidence>
<evidence type="ECO:0000313" key="8">
    <source>
        <dbReference type="Proteomes" id="UP001174934"/>
    </source>
</evidence>
<dbReference type="GO" id="GO:0005743">
    <property type="term" value="C:mitochondrial inner membrane"/>
    <property type="evidence" value="ECO:0007669"/>
    <property type="project" value="UniProtKB-SubCell"/>
</dbReference>
<dbReference type="PANTHER" id="PTHR21181">
    <property type="match status" value="1"/>
</dbReference>
<dbReference type="EMBL" id="JAULSR010000001">
    <property type="protein sequence ID" value="KAK0637383.1"/>
    <property type="molecule type" value="Genomic_DNA"/>
</dbReference>
<evidence type="ECO:0000256" key="4">
    <source>
        <dbReference type="ARBA" id="ARBA00023128"/>
    </source>
</evidence>
<dbReference type="Proteomes" id="UP001174934">
    <property type="component" value="Unassembled WGS sequence"/>
</dbReference>